<evidence type="ECO:0000256" key="1">
    <source>
        <dbReference type="ARBA" id="ARBA00004123"/>
    </source>
</evidence>
<sequence length="659" mass="75285">MVIENLHEGKGKCSSMGRKLRGTPSNKTRPPQQKSALTGKIRKFQLVDCKKHEKTEDIATGSGRLKKRKRAKRRKHNAEHDEVSRLQRRSRYLLIKMKLEQNLIDAYSTEGWKGHSREKIKPEKELERAKLQILKCKLEIREAVRQLDLLRSPGHIANEVIAPDGSVHHEHIICAKCKLRDAFPDNDIILCDGPCNCAFHQKCLDPPLSTENIPPEDEGWFCNLCKIRMEIIEATNAHLGTHFAMDSNWEDIFKEEAALPKDDGNSSLYHEHDWPSDDSEDDDYDPEKIENSSSKSTNNQESGVSDDGSSSSSLGSLEDEPFPLCGRQQKRIRFRNQSVEVVGRLDSNEMTDCKVINIPRQRTTVDYIKLNDELFGKNPPVNEQNSEDEDWGPKRKHMKREFESDAANTLMTLCENENESRSPKVAKQLSKTTERSIFRIPPNAVEKLRLVFAENELPSRAQKQNLSKQLGLDSEKVNKWFKNARYFALKGRKKFEKANPSKVVSPIASGQCPANTGEGKTTKEFASQGVTAEFTVQVPKNLKRTHRRNSANKLICKSKRVQLRKALRHQEGNCKATVYYGEDPLKLPRELVKAKRGLCWQRKDGELEAEAEMERLYKIKEKVERLQQLVVSGIYSVNKRESCPPSFMYVPVAELKEKG</sequence>
<keyword evidence="10 11" id="KW-0539">Nucleus</keyword>
<evidence type="ECO:0000256" key="8">
    <source>
        <dbReference type="ARBA" id="ARBA00023155"/>
    </source>
</evidence>
<name>A0A9P0ZTS6_CUSEU</name>
<dbReference type="GO" id="GO:0043565">
    <property type="term" value="F:sequence-specific DNA binding"/>
    <property type="evidence" value="ECO:0007669"/>
    <property type="project" value="UniProtKB-ARBA"/>
</dbReference>
<keyword evidence="6" id="KW-0805">Transcription regulation</keyword>
<dbReference type="InterPro" id="IPR019787">
    <property type="entry name" value="Znf_PHD-finger"/>
</dbReference>
<dbReference type="GO" id="GO:0045814">
    <property type="term" value="P:negative regulation of gene expression, epigenetic"/>
    <property type="evidence" value="ECO:0007669"/>
    <property type="project" value="TreeGrafter"/>
</dbReference>
<dbReference type="PANTHER" id="PTHR12628">
    <property type="entry name" value="POLYCOMB-LIKE TRANSCRIPTION FACTOR"/>
    <property type="match status" value="1"/>
</dbReference>
<feature type="compositionally biased region" description="Polar residues" evidence="14">
    <location>
        <begin position="23"/>
        <end position="36"/>
    </location>
</feature>
<dbReference type="InterPro" id="IPR011011">
    <property type="entry name" value="Znf_FYVE_PHD"/>
</dbReference>
<dbReference type="GO" id="GO:0005634">
    <property type="term" value="C:nucleus"/>
    <property type="evidence" value="ECO:0007669"/>
    <property type="project" value="UniProtKB-SubCell"/>
</dbReference>
<feature type="compositionally biased region" description="Basic and acidic residues" evidence="14">
    <location>
        <begin position="260"/>
        <end position="275"/>
    </location>
</feature>
<dbReference type="InterPro" id="IPR013083">
    <property type="entry name" value="Znf_RING/FYVE/PHD"/>
</dbReference>
<dbReference type="InterPro" id="IPR001356">
    <property type="entry name" value="HD"/>
</dbReference>
<reference evidence="17" key="1">
    <citation type="submission" date="2022-07" db="EMBL/GenBank/DDBJ databases">
        <authorList>
            <person name="Macas J."/>
            <person name="Novak P."/>
            <person name="Neumann P."/>
        </authorList>
    </citation>
    <scope>NUCLEOTIDE SEQUENCE</scope>
</reference>
<evidence type="ECO:0000256" key="7">
    <source>
        <dbReference type="ARBA" id="ARBA00023125"/>
    </source>
</evidence>
<organism evidence="17 18">
    <name type="scientific">Cuscuta europaea</name>
    <name type="common">European dodder</name>
    <dbReference type="NCBI Taxonomy" id="41803"/>
    <lineage>
        <taxon>Eukaryota</taxon>
        <taxon>Viridiplantae</taxon>
        <taxon>Streptophyta</taxon>
        <taxon>Embryophyta</taxon>
        <taxon>Tracheophyta</taxon>
        <taxon>Spermatophyta</taxon>
        <taxon>Magnoliopsida</taxon>
        <taxon>eudicotyledons</taxon>
        <taxon>Gunneridae</taxon>
        <taxon>Pentapetalae</taxon>
        <taxon>asterids</taxon>
        <taxon>lamiids</taxon>
        <taxon>Solanales</taxon>
        <taxon>Convolvulaceae</taxon>
        <taxon>Cuscuteae</taxon>
        <taxon>Cuscuta</taxon>
        <taxon>Cuscuta subgen. Cuscuta</taxon>
    </lineage>
</organism>
<evidence type="ECO:0000256" key="10">
    <source>
        <dbReference type="ARBA" id="ARBA00023242"/>
    </source>
</evidence>
<dbReference type="SUPFAM" id="SSF57903">
    <property type="entry name" value="FYVE/PHD zinc finger"/>
    <property type="match status" value="1"/>
</dbReference>
<proteinExistence type="inferred from homology"/>
<dbReference type="OrthoDB" id="1903104at2759"/>
<accession>A0A9P0ZTS6</accession>
<evidence type="ECO:0000313" key="17">
    <source>
        <dbReference type="EMBL" id="CAH9110317.1"/>
    </source>
</evidence>
<evidence type="ECO:0000256" key="2">
    <source>
        <dbReference type="ARBA" id="ARBA00007427"/>
    </source>
</evidence>
<evidence type="ECO:0000259" key="16">
    <source>
        <dbReference type="PROSITE" id="PS50071"/>
    </source>
</evidence>
<dbReference type="FunFam" id="3.30.40.10:FF:000270">
    <property type="entry name" value="pathogenesis-related homeodomain protein-like"/>
    <property type="match status" value="1"/>
</dbReference>
<evidence type="ECO:0000256" key="12">
    <source>
        <dbReference type="PROSITE-ProRule" id="PRU00146"/>
    </source>
</evidence>
<dbReference type="GO" id="GO:0008270">
    <property type="term" value="F:zinc ion binding"/>
    <property type="evidence" value="ECO:0007669"/>
    <property type="project" value="UniProtKB-KW"/>
</dbReference>
<dbReference type="PANTHER" id="PTHR12628:SF10">
    <property type="entry name" value="HOMEOBOX DOMAIN-CONTAINING PROTEIN"/>
    <property type="match status" value="1"/>
</dbReference>
<dbReference type="GO" id="GO:0010557">
    <property type="term" value="P:positive regulation of macromolecule biosynthetic process"/>
    <property type="evidence" value="ECO:0007669"/>
    <property type="project" value="UniProtKB-ARBA"/>
</dbReference>
<keyword evidence="7 11" id="KW-0238">DNA-binding</keyword>
<dbReference type="AlphaFoldDB" id="A0A9P0ZTS6"/>
<dbReference type="CDD" id="cd15504">
    <property type="entry name" value="PHD_PRHA_like"/>
    <property type="match status" value="1"/>
</dbReference>
<feature type="domain" description="Homeobox" evidence="16">
    <location>
        <begin position="431"/>
        <end position="491"/>
    </location>
</feature>
<dbReference type="CDD" id="cd00086">
    <property type="entry name" value="homeodomain"/>
    <property type="match status" value="1"/>
</dbReference>
<dbReference type="Gene3D" id="1.10.10.60">
    <property type="entry name" value="Homeodomain-like"/>
    <property type="match status" value="1"/>
</dbReference>
<keyword evidence="4 12" id="KW-0863">Zinc-finger</keyword>
<feature type="region of interest" description="Disordered" evidence="14">
    <location>
        <begin position="59"/>
        <end position="83"/>
    </location>
</feature>
<keyword evidence="8 11" id="KW-0371">Homeobox</keyword>
<dbReference type="PROSITE" id="PS01359">
    <property type="entry name" value="ZF_PHD_1"/>
    <property type="match status" value="1"/>
</dbReference>
<feature type="compositionally biased region" description="Basic residues" evidence="14">
    <location>
        <begin position="64"/>
        <end position="77"/>
    </location>
</feature>
<evidence type="ECO:0000256" key="11">
    <source>
        <dbReference type="PROSITE-ProRule" id="PRU00108"/>
    </source>
</evidence>
<dbReference type="SMART" id="SM00249">
    <property type="entry name" value="PHD"/>
    <property type="match status" value="1"/>
</dbReference>
<evidence type="ECO:0000313" key="18">
    <source>
        <dbReference type="Proteomes" id="UP001152484"/>
    </source>
</evidence>
<dbReference type="GO" id="GO:0003682">
    <property type="term" value="F:chromatin binding"/>
    <property type="evidence" value="ECO:0007669"/>
    <property type="project" value="TreeGrafter"/>
</dbReference>
<dbReference type="GO" id="GO:0006355">
    <property type="term" value="P:regulation of DNA-templated transcription"/>
    <property type="evidence" value="ECO:0007669"/>
    <property type="project" value="UniProtKB-ARBA"/>
</dbReference>
<feature type="region of interest" description="Disordered" evidence="14">
    <location>
        <begin position="260"/>
        <end position="322"/>
    </location>
</feature>
<dbReference type="InterPro" id="IPR019786">
    <property type="entry name" value="Zinc_finger_PHD-type_CS"/>
</dbReference>
<evidence type="ECO:0000256" key="3">
    <source>
        <dbReference type="ARBA" id="ARBA00022723"/>
    </source>
</evidence>
<evidence type="ECO:0000256" key="5">
    <source>
        <dbReference type="ARBA" id="ARBA00022833"/>
    </source>
</evidence>
<evidence type="ECO:0008006" key="19">
    <source>
        <dbReference type="Google" id="ProtNLM"/>
    </source>
</evidence>
<dbReference type="InterPro" id="IPR009057">
    <property type="entry name" value="Homeodomain-like_sf"/>
</dbReference>
<evidence type="ECO:0000256" key="13">
    <source>
        <dbReference type="RuleBase" id="RU000682"/>
    </source>
</evidence>
<comment type="subcellular location">
    <subcellularLocation>
        <location evidence="1 11 13">Nucleus</location>
    </subcellularLocation>
</comment>
<feature type="compositionally biased region" description="Basic and acidic residues" evidence="14">
    <location>
        <begin position="1"/>
        <end position="11"/>
    </location>
</feature>
<evidence type="ECO:0000256" key="9">
    <source>
        <dbReference type="ARBA" id="ARBA00023163"/>
    </source>
</evidence>
<comment type="similarity">
    <text evidence="2">Belongs to the PHD-associated homeobox family.</text>
</comment>
<comment type="caution">
    <text evidence="17">The sequence shown here is derived from an EMBL/GenBank/DDBJ whole genome shotgun (WGS) entry which is preliminary data.</text>
</comment>
<keyword evidence="18" id="KW-1185">Reference proteome</keyword>
<dbReference type="SMART" id="SM00389">
    <property type="entry name" value="HOX"/>
    <property type="match status" value="1"/>
</dbReference>
<protein>
    <recommendedName>
        <fullName evidence="19">Pathogenesis-related homeodomain protein</fullName>
    </recommendedName>
</protein>
<evidence type="ECO:0000256" key="14">
    <source>
        <dbReference type="SAM" id="MobiDB-lite"/>
    </source>
</evidence>
<keyword evidence="3" id="KW-0479">Metal-binding</keyword>
<evidence type="ECO:0000259" key="15">
    <source>
        <dbReference type="PROSITE" id="PS50016"/>
    </source>
</evidence>
<feature type="domain" description="PHD-type" evidence="15">
    <location>
        <begin position="171"/>
        <end position="228"/>
    </location>
</feature>
<feature type="DNA-binding region" description="Homeobox" evidence="11">
    <location>
        <begin position="433"/>
        <end position="492"/>
    </location>
</feature>
<dbReference type="PROSITE" id="PS50071">
    <property type="entry name" value="HOMEOBOX_2"/>
    <property type="match status" value="1"/>
</dbReference>
<gene>
    <name evidence="17" type="ORF">CEURO_LOCUS18806</name>
</gene>
<dbReference type="InterPro" id="IPR045876">
    <property type="entry name" value="PRHA-like_PHD-finger"/>
</dbReference>
<feature type="compositionally biased region" description="Acidic residues" evidence="14">
    <location>
        <begin position="276"/>
        <end position="285"/>
    </location>
</feature>
<dbReference type="InterPro" id="IPR001965">
    <property type="entry name" value="Znf_PHD"/>
</dbReference>
<dbReference type="PROSITE" id="PS50016">
    <property type="entry name" value="ZF_PHD_2"/>
    <property type="match status" value="1"/>
</dbReference>
<evidence type="ECO:0000256" key="4">
    <source>
        <dbReference type="ARBA" id="ARBA00022771"/>
    </source>
</evidence>
<feature type="compositionally biased region" description="Polar residues" evidence="14">
    <location>
        <begin position="291"/>
        <end position="300"/>
    </location>
</feature>
<dbReference type="Pfam" id="PF00046">
    <property type="entry name" value="Homeodomain"/>
    <property type="match status" value="1"/>
</dbReference>
<dbReference type="Pfam" id="PF00628">
    <property type="entry name" value="PHD"/>
    <property type="match status" value="1"/>
</dbReference>
<dbReference type="Gene3D" id="3.30.40.10">
    <property type="entry name" value="Zinc/RING finger domain, C3HC4 (zinc finger)"/>
    <property type="match status" value="1"/>
</dbReference>
<dbReference type="Proteomes" id="UP001152484">
    <property type="component" value="Unassembled WGS sequence"/>
</dbReference>
<keyword evidence="5" id="KW-0862">Zinc</keyword>
<feature type="compositionally biased region" description="Low complexity" evidence="14">
    <location>
        <begin position="301"/>
        <end position="316"/>
    </location>
</feature>
<dbReference type="EMBL" id="CAMAPE010000053">
    <property type="protein sequence ID" value="CAH9110317.1"/>
    <property type="molecule type" value="Genomic_DNA"/>
</dbReference>
<keyword evidence="9" id="KW-0804">Transcription</keyword>
<feature type="region of interest" description="Disordered" evidence="14">
    <location>
        <begin position="1"/>
        <end position="38"/>
    </location>
</feature>
<evidence type="ECO:0000256" key="6">
    <source>
        <dbReference type="ARBA" id="ARBA00023015"/>
    </source>
</evidence>
<dbReference type="SUPFAM" id="SSF46689">
    <property type="entry name" value="Homeodomain-like"/>
    <property type="match status" value="1"/>
</dbReference>